<dbReference type="EMBL" id="MFTI01000006">
    <property type="protein sequence ID" value="OGI61096.1"/>
    <property type="molecule type" value="Genomic_DNA"/>
</dbReference>
<feature type="transmembrane region" description="Helical" evidence="1">
    <location>
        <begin position="21"/>
        <end position="42"/>
    </location>
</feature>
<evidence type="ECO:0000313" key="2">
    <source>
        <dbReference type="EMBL" id="OGI61096.1"/>
    </source>
</evidence>
<proteinExistence type="predicted"/>
<dbReference type="STRING" id="1801732.A2814_02050"/>
<dbReference type="Pfam" id="PF07963">
    <property type="entry name" value="N_methyl"/>
    <property type="match status" value="1"/>
</dbReference>
<accession>A0A1F6UUT9</accession>
<protein>
    <submittedName>
        <fullName evidence="2">Uncharacterized protein</fullName>
    </submittedName>
</protein>
<gene>
    <name evidence="2" type="ORF">A2814_02050</name>
</gene>
<evidence type="ECO:0000256" key="1">
    <source>
        <dbReference type="SAM" id="Phobius"/>
    </source>
</evidence>
<keyword evidence="1" id="KW-0812">Transmembrane</keyword>
<keyword evidence="1" id="KW-0472">Membrane</keyword>
<dbReference type="InterPro" id="IPR012902">
    <property type="entry name" value="N_methyl_site"/>
</dbReference>
<comment type="caution">
    <text evidence="2">The sequence shown here is derived from an EMBL/GenBank/DDBJ whole genome shotgun (WGS) entry which is preliminary data.</text>
</comment>
<name>A0A1F6UUT9_9BACT</name>
<keyword evidence="1" id="KW-1133">Transmembrane helix</keyword>
<sequence>MKRFFKQKNKKNKAFTLVETLVAISIFTVSLLGLIAILAQGITDTGYAKKKIIASYLAQEGIEYIRNFRDTYVLYGATTQTGWEEFNNRLIAGLCDTADGCYFDDSNVLFTDSTMPMTDLSFAACSGACPELKYDNATGKYNYDITGTSSGYFRKINVIQNPVIPDETEIISTVSWTQGSGEHSIVFSEHLFNWVE</sequence>
<organism evidence="2 3">
    <name type="scientific">Candidatus Nomurabacteria bacterium RIFCSPHIGHO2_01_FULL_38_19</name>
    <dbReference type="NCBI Taxonomy" id="1801732"/>
    <lineage>
        <taxon>Bacteria</taxon>
        <taxon>Candidatus Nomuraibacteriota</taxon>
    </lineage>
</organism>
<evidence type="ECO:0000313" key="3">
    <source>
        <dbReference type="Proteomes" id="UP000177869"/>
    </source>
</evidence>
<dbReference type="Proteomes" id="UP000177869">
    <property type="component" value="Unassembled WGS sequence"/>
</dbReference>
<reference evidence="2 3" key="1">
    <citation type="journal article" date="2016" name="Nat. Commun.">
        <title>Thousands of microbial genomes shed light on interconnected biogeochemical processes in an aquifer system.</title>
        <authorList>
            <person name="Anantharaman K."/>
            <person name="Brown C.T."/>
            <person name="Hug L.A."/>
            <person name="Sharon I."/>
            <person name="Castelle C.J."/>
            <person name="Probst A.J."/>
            <person name="Thomas B.C."/>
            <person name="Singh A."/>
            <person name="Wilkins M.J."/>
            <person name="Karaoz U."/>
            <person name="Brodie E.L."/>
            <person name="Williams K.H."/>
            <person name="Hubbard S.S."/>
            <person name="Banfield J.F."/>
        </authorList>
    </citation>
    <scope>NUCLEOTIDE SEQUENCE [LARGE SCALE GENOMIC DNA]</scope>
</reference>
<dbReference type="AlphaFoldDB" id="A0A1F6UUT9"/>